<proteinExistence type="predicted"/>
<comment type="caution">
    <text evidence="2">The sequence shown here is derived from an EMBL/GenBank/DDBJ whole genome shotgun (WGS) entry which is preliminary data.</text>
</comment>
<evidence type="ECO:0008006" key="4">
    <source>
        <dbReference type="Google" id="ProtNLM"/>
    </source>
</evidence>
<protein>
    <recommendedName>
        <fullName evidence="4">DUF1579 domain-containing protein</fullName>
    </recommendedName>
</protein>
<sequence length="176" mass="20271">MKIYITALVFLCISKISLAQQEIPDWFAKNMEESIGTWITDNSAYKNENEPFDQYGMDWQWGIGKKSITGTLYGIINGKKQGTFWEFRQYWDFGKNQGILVQYGGDGTIGIGPMIMNEDNQSELVQEFVSPNGKKNVHGHRSILKDGQLTTTSFDISEPKSWKKRRSYIWYSKSTK</sequence>
<gene>
    <name evidence="2" type="ORF">JJQ60_12795</name>
</gene>
<organism evidence="2 3">
    <name type="scientific">Aquimarina mytili</name>
    <dbReference type="NCBI Taxonomy" id="874423"/>
    <lineage>
        <taxon>Bacteria</taxon>
        <taxon>Pseudomonadati</taxon>
        <taxon>Bacteroidota</taxon>
        <taxon>Flavobacteriia</taxon>
        <taxon>Flavobacteriales</taxon>
        <taxon>Flavobacteriaceae</taxon>
        <taxon>Aquimarina</taxon>
    </lineage>
</organism>
<accession>A0A936ZYQ1</accession>
<evidence type="ECO:0000313" key="2">
    <source>
        <dbReference type="EMBL" id="MBL0684398.1"/>
    </source>
</evidence>
<feature type="signal peptide" evidence="1">
    <location>
        <begin position="1"/>
        <end position="19"/>
    </location>
</feature>
<feature type="chain" id="PRO_5036745236" description="DUF1579 domain-containing protein" evidence="1">
    <location>
        <begin position="20"/>
        <end position="176"/>
    </location>
</feature>
<evidence type="ECO:0000313" key="3">
    <source>
        <dbReference type="Proteomes" id="UP000651057"/>
    </source>
</evidence>
<dbReference type="AlphaFoldDB" id="A0A936ZYQ1"/>
<evidence type="ECO:0000256" key="1">
    <source>
        <dbReference type="SAM" id="SignalP"/>
    </source>
</evidence>
<name>A0A936ZYQ1_9FLAO</name>
<dbReference type="RefSeq" id="WP_201920499.1">
    <property type="nucleotide sequence ID" value="NZ_BAABAX010000003.1"/>
</dbReference>
<reference evidence="2" key="1">
    <citation type="submission" date="2021-01" db="EMBL/GenBank/DDBJ databases">
        <authorList>
            <person name="Zhong Y.L."/>
        </authorList>
    </citation>
    <scope>NUCLEOTIDE SEQUENCE</scope>
    <source>
        <strain evidence="2">KCTC 23302</strain>
    </source>
</reference>
<keyword evidence="3" id="KW-1185">Reference proteome</keyword>
<dbReference type="Proteomes" id="UP000651057">
    <property type="component" value="Unassembled WGS sequence"/>
</dbReference>
<keyword evidence="1" id="KW-0732">Signal</keyword>
<dbReference type="EMBL" id="JAERQJ010000004">
    <property type="protein sequence ID" value="MBL0684398.1"/>
    <property type="molecule type" value="Genomic_DNA"/>
</dbReference>